<keyword evidence="13" id="KW-1185">Reference proteome</keyword>
<evidence type="ECO:0000256" key="10">
    <source>
        <dbReference type="SAM" id="MobiDB-lite"/>
    </source>
</evidence>
<evidence type="ECO:0000256" key="7">
    <source>
        <dbReference type="ARBA" id="ARBA00023136"/>
    </source>
</evidence>
<keyword evidence="3" id="KW-0812">Transmembrane</keyword>
<keyword evidence="4" id="KW-0999">Mitochondrion inner membrane</keyword>
<evidence type="ECO:0000256" key="11">
    <source>
        <dbReference type="SAM" id="SignalP"/>
    </source>
</evidence>
<keyword evidence="6" id="KW-0496">Mitochondrion</keyword>
<accession>A0AAV5AJ21</accession>
<gene>
    <name evidence="12" type="ORF">Clacol_006188</name>
</gene>
<evidence type="ECO:0000256" key="4">
    <source>
        <dbReference type="ARBA" id="ARBA00022792"/>
    </source>
</evidence>
<dbReference type="InterPro" id="IPR012420">
    <property type="entry name" value="Cbp4"/>
</dbReference>
<evidence type="ECO:0000256" key="8">
    <source>
        <dbReference type="ARBA" id="ARBA00023186"/>
    </source>
</evidence>
<comment type="caution">
    <text evidence="12">The sequence shown here is derived from an EMBL/GenBank/DDBJ whole genome shotgun (WGS) entry which is preliminary data.</text>
</comment>
<comment type="subcellular location">
    <subcellularLocation>
        <location evidence="1">Mitochondrion inner membrane</location>
        <topology evidence="1">Single-pass membrane protein</topology>
    </subcellularLocation>
</comment>
<evidence type="ECO:0000256" key="5">
    <source>
        <dbReference type="ARBA" id="ARBA00022989"/>
    </source>
</evidence>
<name>A0AAV5AJ21_9AGAM</name>
<evidence type="ECO:0000256" key="1">
    <source>
        <dbReference type="ARBA" id="ARBA00004434"/>
    </source>
</evidence>
<keyword evidence="5" id="KW-1133">Transmembrane helix</keyword>
<dbReference type="GO" id="GO:0005743">
    <property type="term" value="C:mitochondrial inner membrane"/>
    <property type="evidence" value="ECO:0007669"/>
    <property type="project" value="UniProtKB-SubCell"/>
</dbReference>
<protein>
    <submittedName>
        <fullName evidence="12">Uncharacterized protein</fullName>
    </submittedName>
</protein>
<evidence type="ECO:0000256" key="3">
    <source>
        <dbReference type="ARBA" id="ARBA00022692"/>
    </source>
</evidence>
<feature type="signal peptide" evidence="11">
    <location>
        <begin position="1"/>
        <end position="16"/>
    </location>
</feature>
<comment type="function">
    <text evidence="9">Essential for the assembly of ubiquinol-cytochrome c reductase. It has a direct effect on the correct occurrence of the Rieske protein, core 4, core 5 and apocytochrome b.</text>
</comment>
<dbReference type="EMBL" id="BPWL01000007">
    <property type="protein sequence ID" value="GJJ11950.1"/>
    <property type="molecule type" value="Genomic_DNA"/>
</dbReference>
<evidence type="ECO:0000256" key="6">
    <source>
        <dbReference type="ARBA" id="ARBA00023128"/>
    </source>
</evidence>
<keyword evidence="11" id="KW-0732">Signal</keyword>
<proteinExistence type="inferred from homology"/>
<keyword evidence="7" id="KW-0472">Membrane</keyword>
<keyword evidence="8" id="KW-0143">Chaperone</keyword>
<evidence type="ECO:0000313" key="12">
    <source>
        <dbReference type="EMBL" id="GJJ11950.1"/>
    </source>
</evidence>
<evidence type="ECO:0000313" key="13">
    <source>
        <dbReference type="Proteomes" id="UP001050691"/>
    </source>
</evidence>
<dbReference type="AlphaFoldDB" id="A0AAV5AJ21"/>
<feature type="region of interest" description="Disordered" evidence="10">
    <location>
        <begin position="43"/>
        <end position="68"/>
    </location>
</feature>
<evidence type="ECO:0000256" key="9">
    <source>
        <dbReference type="ARBA" id="ARBA00025413"/>
    </source>
</evidence>
<organism evidence="12 13">
    <name type="scientific">Clathrus columnatus</name>
    <dbReference type="NCBI Taxonomy" id="1419009"/>
    <lineage>
        <taxon>Eukaryota</taxon>
        <taxon>Fungi</taxon>
        <taxon>Dikarya</taxon>
        <taxon>Basidiomycota</taxon>
        <taxon>Agaricomycotina</taxon>
        <taxon>Agaricomycetes</taxon>
        <taxon>Phallomycetidae</taxon>
        <taxon>Phallales</taxon>
        <taxon>Clathraceae</taxon>
        <taxon>Clathrus</taxon>
    </lineage>
</organism>
<dbReference type="Pfam" id="PF07960">
    <property type="entry name" value="CBP4"/>
    <property type="match status" value="1"/>
</dbReference>
<feature type="chain" id="PRO_5043831451" evidence="11">
    <location>
        <begin position="17"/>
        <end position="68"/>
    </location>
</feature>
<comment type="similarity">
    <text evidence="2">Belongs to the CBP4 family.</text>
</comment>
<sequence length="68" mass="7700">MTLWLVLGVGWVTMKAVTPTPEQSYASLSPELKRQVDMTRAARLAKEKESEKLSQLTNPEADKPVWTR</sequence>
<evidence type="ECO:0000256" key="2">
    <source>
        <dbReference type="ARBA" id="ARBA00006780"/>
    </source>
</evidence>
<reference evidence="12" key="1">
    <citation type="submission" date="2021-10" db="EMBL/GenBank/DDBJ databases">
        <title>De novo Genome Assembly of Clathrus columnatus (Basidiomycota, Fungi) Using Illumina and Nanopore Sequence Data.</title>
        <authorList>
            <person name="Ogiso-Tanaka E."/>
            <person name="Itagaki H."/>
            <person name="Hosoya T."/>
            <person name="Hosaka K."/>
        </authorList>
    </citation>
    <scope>NUCLEOTIDE SEQUENCE</scope>
    <source>
        <strain evidence="12">MO-923</strain>
    </source>
</reference>
<dbReference type="Proteomes" id="UP001050691">
    <property type="component" value="Unassembled WGS sequence"/>
</dbReference>